<dbReference type="EMBL" id="CABPRJ010000038">
    <property type="protein sequence ID" value="VVC26589.1"/>
    <property type="molecule type" value="Genomic_DNA"/>
</dbReference>
<evidence type="ECO:0000256" key="13">
    <source>
        <dbReference type="ARBA" id="ARBA00024188"/>
    </source>
</evidence>
<evidence type="ECO:0000256" key="11">
    <source>
        <dbReference type="ARBA" id="ARBA00023136"/>
    </source>
</evidence>
<evidence type="ECO:0000256" key="10">
    <source>
        <dbReference type="ARBA" id="ARBA00023054"/>
    </source>
</evidence>
<evidence type="ECO:0000256" key="8">
    <source>
        <dbReference type="ARBA" id="ARBA00022989"/>
    </source>
</evidence>
<keyword evidence="10 14" id="KW-0175">Coiled coil</keyword>
<name>A0A5E4M8A2_9HEMI</name>
<proteinExistence type="inferred from homology"/>
<dbReference type="InterPro" id="IPR010908">
    <property type="entry name" value="Longin_dom"/>
</dbReference>
<keyword evidence="9" id="KW-0333">Golgi apparatus</keyword>
<keyword evidence="7" id="KW-0653">Protein transport</keyword>
<protein>
    <submittedName>
        <fullName evidence="18">Longin domain,Longin-like domain,Synaptobrevin</fullName>
    </submittedName>
</protein>
<dbReference type="GO" id="GO:0006890">
    <property type="term" value="P:retrograde vesicle-mediated transport, Golgi to endoplasmic reticulum"/>
    <property type="evidence" value="ECO:0007669"/>
    <property type="project" value="InterPro"/>
</dbReference>
<evidence type="ECO:0000256" key="1">
    <source>
        <dbReference type="ARBA" id="ARBA00004163"/>
    </source>
</evidence>
<comment type="similarity">
    <text evidence="3">Belongs to the synaptobrevin family.</text>
</comment>
<dbReference type="Pfam" id="PF13774">
    <property type="entry name" value="Longin"/>
    <property type="match status" value="1"/>
</dbReference>
<evidence type="ECO:0000256" key="5">
    <source>
        <dbReference type="ARBA" id="ARBA00022692"/>
    </source>
</evidence>
<feature type="domain" description="Longin" evidence="16">
    <location>
        <begin position="6"/>
        <end position="119"/>
    </location>
</feature>
<evidence type="ECO:0000256" key="3">
    <source>
        <dbReference type="ARBA" id="ARBA00008025"/>
    </source>
</evidence>
<dbReference type="PANTHER" id="PTHR45837">
    <property type="entry name" value="VESICLE-TRAFFICKING PROTEIN SEC22B"/>
    <property type="match status" value="1"/>
</dbReference>
<evidence type="ECO:0000256" key="6">
    <source>
        <dbReference type="ARBA" id="ARBA00022824"/>
    </source>
</evidence>
<evidence type="ECO:0000259" key="16">
    <source>
        <dbReference type="PROSITE" id="PS50859"/>
    </source>
</evidence>
<organism evidence="18 19">
    <name type="scientific">Cinara cedri</name>
    <dbReference type="NCBI Taxonomy" id="506608"/>
    <lineage>
        <taxon>Eukaryota</taxon>
        <taxon>Metazoa</taxon>
        <taxon>Ecdysozoa</taxon>
        <taxon>Arthropoda</taxon>
        <taxon>Hexapoda</taxon>
        <taxon>Insecta</taxon>
        <taxon>Pterygota</taxon>
        <taxon>Neoptera</taxon>
        <taxon>Paraneoptera</taxon>
        <taxon>Hemiptera</taxon>
        <taxon>Sternorrhyncha</taxon>
        <taxon>Aphidomorpha</taxon>
        <taxon>Aphidoidea</taxon>
        <taxon>Aphididae</taxon>
        <taxon>Lachninae</taxon>
        <taxon>Cinara</taxon>
    </lineage>
</organism>
<dbReference type="AlphaFoldDB" id="A0A5E4M8A2"/>
<evidence type="ECO:0000256" key="15">
    <source>
        <dbReference type="SAM" id="Phobius"/>
    </source>
</evidence>
<dbReference type="Pfam" id="PF00957">
    <property type="entry name" value="Synaptobrevin"/>
    <property type="match status" value="1"/>
</dbReference>
<keyword evidence="4" id="KW-0813">Transport</keyword>
<keyword evidence="8 15" id="KW-1133">Transmembrane helix</keyword>
<reference evidence="18 19" key="1">
    <citation type="submission" date="2019-08" db="EMBL/GenBank/DDBJ databases">
        <authorList>
            <person name="Alioto T."/>
            <person name="Alioto T."/>
            <person name="Gomez Garrido J."/>
        </authorList>
    </citation>
    <scope>NUCLEOTIDE SEQUENCE [LARGE SCALE GENOMIC DNA]</scope>
</reference>
<dbReference type="GO" id="GO:0005794">
    <property type="term" value="C:Golgi apparatus"/>
    <property type="evidence" value="ECO:0007669"/>
    <property type="project" value="UniProtKB-SubCell"/>
</dbReference>
<dbReference type="OrthoDB" id="1719357at2759"/>
<dbReference type="CDD" id="cd14824">
    <property type="entry name" value="Longin"/>
    <property type="match status" value="1"/>
</dbReference>
<dbReference type="SUPFAM" id="SSF64356">
    <property type="entry name" value="SNARE-like"/>
    <property type="match status" value="1"/>
</dbReference>
<dbReference type="InterPro" id="IPR044565">
    <property type="entry name" value="Sec22"/>
</dbReference>
<keyword evidence="6" id="KW-0256">Endoplasmic reticulum</keyword>
<dbReference type="InterPro" id="IPR042855">
    <property type="entry name" value="V_SNARE_CC"/>
</dbReference>
<feature type="domain" description="V-SNARE coiled-coil homology" evidence="17">
    <location>
        <begin position="134"/>
        <end position="195"/>
    </location>
</feature>
<dbReference type="Proteomes" id="UP000325440">
    <property type="component" value="Unassembled WGS sequence"/>
</dbReference>
<dbReference type="GO" id="GO:0006888">
    <property type="term" value="P:endoplasmic reticulum to Golgi vesicle-mediated transport"/>
    <property type="evidence" value="ECO:0007669"/>
    <property type="project" value="InterPro"/>
</dbReference>
<evidence type="ECO:0000259" key="17">
    <source>
        <dbReference type="PROSITE" id="PS50892"/>
    </source>
</evidence>
<accession>A0A5E4M8A2</accession>
<dbReference type="PROSITE" id="PS50892">
    <property type="entry name" value="V_SNARE"/>
    <property type="match status" value="1"/>
</dbReference>
<evidence type="ECO:0000256" key="7">
    <source>
        <dbReference type="ARBA" id="ARBA00022927"/>
    </source>
</evidence>
<dbReference type="InterPro" id="IPR011012">
    <property type="entry name" value="Longin-like_dom_sf"/>
</dbReference>
<dbReference type="PROSITE" id="PS50859">
    <property type="entry name" value="LONGIN"/>
    <property type="match status" value="1"/>
</dbReference>
<evidence type="ECO:0000256" key="9">
    <source>
        <dbReference type="ARBA" id="ARBA00023034"/>
    </source>
</evidence>
<keyword evidence="5 15" id="KW-0812">Transmembrane</keyword>
<dbReference type="Gene3D" id="3.30.450.50">
    <property type="entry name" value="Longin domain"/>
    <property type="match status" value="1"/>
</dbReference>
<evidence type="ECO:0000256" key="14">
    <source>
        <dbReference type="PROSITE-ProRule" id="PRU00290"/>
    </source>
</evidence>
<dbReference type="GO" id="GO:0005484">
    <property type="term" value="F:SNAP receptor activity"/>
    <property type="evidence" value="ECO:0007669"/>
    <property type="project" value="InterPro"/>
</dbReference>
<dbReference type="SMART" id="SM01270">
    <property type="entry name" value="Longin"/>
    <property type="match status" value="1"/>
</dbReference>
<dbReference type="Gene3D" id="1.20.5.110">
    <property type="match status" value="1"/>
</dbReference>
<evidence type="ECO:0000256" key="2">
    <source>
        <dbReference type="ARBA" id="ARBA00004223"/>
    </source>
</evidence>
<evidence type="ECO:0000313" key="19">
    <source>
        <dbReference type="Proteomes" id="UP000325440"/>
    </source>
</evidence>
<comment type="subcellular location">
    <subcellularLocation>
        <location evidence="1">Endoplasmic reticulum membrane</location>
        <topology evidence="1">Single-pass type IV membrane protein</topology>
    </subcellularLocation>
    <subcellularLocation>
        <location evidence="13">Golgi apparatus</location>
        <location evidence="13">cis-Golgi network membrane</location>
    </subcellularLocation>
    <subcellularLocation>
        <location evidence="2">Melanosome</location>
    </subcellularLocation>
</comment>
<dbReference type="GO" id="GO:0015031">
    <property type="term" value="P:protein transport"/>
    <property type="evidence" value="ECO:0007669"/>
    <property type="project" value="UniProtKB-KW"/>
</dbReference>
<keyword evidence="19" id="KW-1185">Reference proteome</keyword>
<sequence length="217" mass="25258">MVLLTMISRIPDGLPLVASLQDDKQIERKLIEYRNQANFLCKKLNSKSPKQCTIDSPPYYFHYLIERDVCYLVLCERNFSKLSAFSFLEHIADVFNRLYGRQVSIASRPYTLIEFDNYIQKAKKNYIDSRVRKNLNKLNNERQYLQSIVVHNIDDVLQRNAILSELDSKTQNVSTPSVNYTNKSTSLIKKSMFVKLTGAAICFTTLFLYFTFSNVIH</sequence>
<dbReference type="GO" id="GO:0005789">
    <property type="term" value="C:endoplasmic reticulum membrane"/>
    <property type="evidence" value="ECO:0007669"/>
    <property type="project" value="UniProtKB-SubCell"/>
</dbReference>
<evidence type="ECO:0000313" key="18">
    <source>
        <dbReference type="EMBL" id="VVC26589.1"/>
    </source>
</evidence>
<evidence type="ECO:0000256" key="4">
    <source>
        <dbReference type="ARBA" id="ARBA00022448"/>
    </source>
</evidence>
<evidence type="ECO:0000256" key="12">
    <source>
        <dbReference type="ARBA" id="ARBA00024173"/>
    </source>
</evidence>
<feature type="transmembrane region" description="Helical" evidence="15">
    <location>
        <begin position="192"/>
        <end position="212"/>
    </location>
</feature>
<dbReference type="SUPFAM" id="SSF58038">
    <property type="entry name" value="SNARE fusion complex"/>
    <property type="match status" value="1"/>
</dbReference>
<gene>
    <name evidence="18" type="ORF">CINCED_3A001162</name>
</gene>
<comment type="function">
    <text evidence="12">SNARE involved in targeting and fusion of ER-derived transport vesicles with the Golgi complex as well as Golgi-derived retrograde transport vesicles with the ER.</text>
</comment>
<keyword evidence="11 15" id="KW-0472">Membrane</keyword>